<dbReference type="PaxDb" id="572546-Arcpr_1713"/>
<name>D2RF64_ARCPA</name>
<dbReference type="GeneID" id="25394474"/>
<protein>
    <submittedName>
        <fullName evidence="4">UspA domain protein</fullName>
    </submittedName>
</protein>
<dbReference type="PANTHER" id="PTHR46268:SF26">
    <property type="entry name" value="UNIVERSAL STRESS PROTEIN MJ0577"/>
    <property type="match status" value="1"/>
</dbReference>
<evidence type="ECO:0000256" key="2">
    <source>
        <dbReference type="SAM" id="Coils"/>
    </source>
</evidence>
<dbReference type="PRINTS" id="PR01438">
    <property type="entry name" value="UNVRSLSTRESS"/>
</dbReference>
<dbReference type="RefSeq" id="WP_012941093.1">
    <property type="nucleotide sequence ID" value="NC_013741.1"/>
</dbReference>
<comment type="similarity">
    <text evidence="1">Belongs to the universal stress protein A family.</text>
</comment>
<keyword evidence="2" id="KW-0175">Coiled coil</keyword>
<reference evidence="4 5" key="1">
    <citation type="journal article" date="2010" name="Stand. Genomic Sci.">
        <title>Complete genome sequence of Archaeoglobus profundus type strain (AV18).</title>
        <authorList>
            <person name="von Jan M."/>
            <person name="Lapidus A."/>
            <person name="Del Rio T.G."/>
            <person name="Copeland A."/>
            <person name="Tice H."/>
            <person name="Cheng J.F."/>
            <person name="Lucas S."/>
            <person name="Chen F."/>
            <person name="Nolan M."/>
            <person name="Goodwin L."/>
            <person name="Han C."/>
            <person name="Pitluck S."/>
            <person name="Liolios K."/>
            <person name="Ivanova N."/>
            <person name="Mavromatis K."/>
            <person name="Ovchinnikova G."/>
            <person name="Chertkov O."/>
            <person name="Pati A."/>
            <person name="Chen A."/>
            <person name="Palaniappan K."/>
            <person name="Land M."/>
            <person name="Hauser L."/>
            <person name="Chang Y.J."/>
            <person name="Jeffries C.D."/>
            <person name="Saunders E."/>
            <person name="Brettin T."/>
            <person name="Detter J.C."/>
            <person name="Chain P."/>
            <person name="Eichinger K."/>
            <person name="Huber H."/>
            <person name="Spring S."/>
            <person name="Rohde M."/>
            <person name="Goker M."/>
            <person name="Wirth R."/>
            <person name="Woyke T."/>
            <person name="Bristow J."/>
            <person name="Eisen J.A."/>
            <person name="Markowitz V."/>
            <person name="Hugenholtz P."/>
            <person name="Kyrpides N.C."/>
            <person name="Klenk H.P."/>
        </authorList>
    </citation>
    <scope>NUCLEOTIDE SEQUENCE [LARGE SCALE GENOMIC DNA]</scope>
    <source>
        <strain evidence="5">DSM 5631 / JCM 9629 / NBRC 100127 / Av18</strain>
    </source>
</reference>
<dbReference type="KEGG" id="apo:Arcpr_1713"/>
<organism evidence="4 5">
    <name type="scientific">Archaeoglobus profundus (strain DSM 5631 / JCM 9629 / NBRC 100127 / Av18)</name>
    <dbReference type="NCBI Taxonomy" id="572546"/>
    <lineage>
        <taxon>Archaea</taxon>
        <taxon>Methanobacteriati</taxon>
        <taxon>Methanobacteriota</taxon>
        <taxon>Archaeoglobi</taxon>
        <taxon>Archaeoglobales</taxon>
        <taxon>Archaeoglobaceae</taxon>
        <taxon>Archaeoglobus</taxon>
    </lineage>
</organism>
<dbReference type="STRING" id="572546.Arcpr_1713"/>
<dbReference type="HOGENOM" id="CLU_049301_2_0_2"/>
<dbReference type="InterPro" id="IPR006015">
    <property type="entry name" value="Universal_stress_UspA"/>
</dbReference>
<keyword evidence="5" id="KW-1185">Reference proteome</keyword>
<dbReference type="InterPro" id="IPR014729">
    <property type="entry name" value="Rossmann-like_a/b/a_fold"/>
</dbReference>
<dbReference type="OrthoDB" id="105697at2157"/>
<feature type="domain" description="UspA" evidence="3">
    <location>
        <begin position="3"/>
        <end position="139"/>
    </location>
</feature>
<evidence type="ECO:0000256" key="1">
    <source>
        <dbReference type="ARBA" id="ARBA00008791"/>
    </source>
</evidence>
<dbReference type="PANTHER" id="PTHR46268">
    <property type="entry name" value="STRESS RESPONSE PROTEIN NHAX"/>
    <property type="match status" value="1"/>
</dbReference>
<proteinExistence type="inferred from homology"/>
<dbReference type="Gene3D" id="3.40.50.620">
    <property type="entry name" value="HUPs"/>
    <property type="match status" value="2"/>
</dbReference>
<dbReference type="Pfam" id="PF00582">
    <property type="entry name" value="Usp"/>
    <property type="match status" value="2"/>
</dbReference>
<dbReference type="AlphaFoldDB" id="D2RF64"/>
<accession>D2RF64</accession>
<dbReference type="CDD" id="cd00293">
    <property type="entry name" value="USP-like"/>
    <property type="match status" value="1"/>
</dbReference>
<evidence type="ECO:0000313" key="4">
    <source>
        <dbReference type="EMBL" id="ADB58758.1"/>
    </source>
</evidence>
<dbReference type="eggNOG" id="arCOG00449">
    <property type="taxonomic scope" value="Archaea"/>
</dbReference>
<evidence type="ECO:0000313" key="5">
    <source>
        <dbReference type="Proteomes" id="UP000001901"/>
    </source>
</evidence>
<evidence type="ECO:0000259" key="3">
    <source>
        <dbReference type="Pfam" id="PF00582"/>
    </source>
</evidence>
<feature type="domain" description="UspA" evidence="3">
    <location>
        <begin position="173"/>
        <end position="268"/>
    </location>
</feature>
<dbReference type="SUPFAM" id="SSF52402">
    <property type="entry name" value="Adenine nucleotide alpha hydrolases-like"/>
    <property type="match status" value="2"/>
</dbReference>
<dbReference type="EMBL" id="CP001857">
    <property type="protein sequence ID" value="ADB58758.1"/>
    <property type="molecule type" value="Genomic_DNA"/>
</dbReference>
<dbReference type="InterPro" id="IPR006016">
    <property type="entry name" value="UspA"/>
</dbReference>
<gene>
    <name evidence="4" type="ordered locus">Arcpr_1713</name>
</gene>
<dbReference type="Proteomes" id="UP000001901">
    <property type="component" value="Chromosome"/>
</dbReference>
<feature type="coiled-coil region" evidence="2">
    <location>
        <begin position="189"/>
        <end position="220"/>
    </location>
</feature>
<dbReference type="CDD" id="cd23659">
    <property type="entry name" value="USP_At3g01520-like"/>
    <property type="match status" value="1"/>
</dbReference>
<sequence length="270" mass="30721">MWKVLYATDFSDHSQKVLNVLVRYRDLVKEVVVVRVINVHRFQNPLVNVADLINEERKYAEEKILEILDFLDDHYGIKGEVFYIPVGDPAEEIMRVAEKEKADVIMMGHRGRGALKKILLGSVAEGVAKISRIPVLVVKEGIELFKRVLYVPYPLDSKIPKVLLDVGKVADIVYVAHVVEPLLPPESTKRIFDEMFEKAKEKLESIKEELEKNRIKAESILEVGCPNKEILRIANKCRASCVFLKTTEFTKVSDGVLRYSKSSVMVVKEG</sequence>